<reference evidence="1" key="1">
    <citation type="submission" date="2021-01" db="EMBL/GenBank/DDBJ databases">
        <authorList>
            <person name="Corre E."/>
            <person name="Pelletier E."/>
            <person name="Niang G."/>
            <person name="Scheremetjew M."/>
            <person name="Finn R."/>
            <person name="Kale V."/>
            <person name="Holt S."/>
            <person name="Cochrane G."/>
            <person name="Meng A."/>
            <person name="Brown T."/>
            <person name="Cohen L."/>
        </authorList>
    </citation>
    <scope>NUCLEOTIDE SEQUENCE</scope>
    <source>
        <strain evidence="1">CCAP 1951/1</strain>
    </source>
</reference>
<dbReference type="AlphaFoldDB" id="A0A7S1KWM7"/>
<name>A0A7S1KWM7_NEODS</name>
<sequence>MQPGPQSVDQLPPMERNMWQAFQALHIHRQQQNTMHTAVFKCVEKCMNTEDLYSLDRQKMPIKQRLKLDEEEKKCVANCGGKFDELYKREVTRLNQRAQGEHSMHMFMQHQQMMMQGGAPPGA</sequence>
<proteinExistence type="predicted"/>
<dbReference type="EMBL" id="HBGF01000347">
    <property type="protein sequence ID" value="CAD9088086.1"/>
    <property type="molecule type" value="Transcribed_RNA"/>
</dbReference>
<dbReference type="InterPro" id="IPR035427">
    <property type="entry name" value="Tim10-like_dom_sf"/>
</dbReference>
<accession>A0A7S1KWM7</accession>
<dbReference type="Gene3D" id="1.10.287.810">
    <property type="entry name" value="Mitochondrial import inner membrane translocase subunit tim13 like domains"/>
    <property type="match status" value="1"/>
</dbReference>
<organism evidence="1">
    <name type="scientific">Neobodo designis</name>
    <name type="common">Flagellated protozoan</name>
    <name type="synonym">Bodo designis</name>
    <dbReference type="NCBI Taxonomy" id="312471"/>
    <lineage>
        <taxon>Eukaryota</taxon>
        <taxon>Discoba</taxon>
        <taxon>Euglenozoa</taxon>
        <taxon>Kinetoplastea</taxon>
        <taxon>Metakinetoplastina</taxon>
        <taxon>Neobodonida</taxon>
        <taxon>Neobodo</taxon>
    </lineage>
</organism>
<evidence type="ECO:0008006" key="2">
    <source>
        <dbReference type="Google" id="ProtNLM"/>
    </source>
</evidence>
<protein>
    <recommendedName>
        <fullName evidence="2">Tim10-like domain-containing protein</fullName>
    </recommendedName>
</protein>
<gene>
    <name evidence="1" type="ORF">NDES1114_LOCUS255</name>
</gene>
<evidence type="ECO:0000313" key="1">
    <source>
        <dbReference type="EMBL" id="CAD9088086.1"/>
    </source>
</evidence>